<dbReference type="AlphaFoldDB" id="A0A392TDY7"/>
<protein>
    <submittedName>
        <fullName evidence="1">Uncharacterized protein</fullName>
    </submittedName>
</protein>
<accession>A0A392TDY7</accession>
<name>A0A392TDY7_9FABA</name>
<dbReference type="Proteomes" id="UP000265520">
    <property type="component" value="Unassembled WGS sequence"/>
</dbReference>
<reference evidence="1 2" key="1">
    <citation type="journal article" date="2018" name="Front. Plant Sci.">
        <title>Red Clover (Trifolium pratense) and Zigzag Clover (T. medium) - A Picture of Genomic Similarities and Differences.</title>
        <authorList>
            <person name="Dluhosova J."/>
            <person name="Istvanek J."/>
            <person name="Nedelnik J."/>
            <person name="Repkova J."/>
        </authorList>
    </citation>
    <scope>NUCLEOTIDE SEQUENCE [LARGE SCALE GENOMIC DNA]</scope>
    <source>
        <strain evidence="2">cv. 10/8</strain>
        <tissue evidence="1">Leaf</tissue>
    </source>
</reference>
<evidence type="ECO:0000313" key="1">
    <source>
        <dbReference type="EMBL" id="MCI58326.1"/>
    </source>
</evidence>
<proteinExistence type="predicted"/>
<sequence length="73" mass="8588">VVCDHDLWDPKPSKYVSFEETKYVECCYVCKWFSFHPLSEIIDSHYEIFVLCEPGVERSEDVHAPPGKRPRRG</sequence>
<comment type="caution">
    <text evidence="1">The sequence shown here is derived from an EMBL/GenBank/DDBJ whole genome shotgun (WGS) entry which is preliminary data.</text>
</comment>
<feature type="non-terminal residue" evidence="1">
    <location>
        <position position="1"/>
    </location>
</feature>
<dbReference type="EMBL" id="LXQA010544337">
    <property type="protein sequence ID" value="MCI58326.1"/>
    <property type="molecule type" value="Genomic_DNA"/>
</dbReference>
<organism evidence="1 2">
    <name type="scientific">Trifolium medium</name>
    <dbReference type="NCBI Taxonomy" id="97028"/>
    <lineage>
        <taxon>Eukaryota</taxon>
        <taxon>Viridiplantae</taxon>
        <taxon>Streptophyta</taxon>
        <taxon>Embryophyta</taxon>
        <taxon>Tracheophyta</taxon>
        <taxon>Spermatophyta</taxon>
        <taxon>Magnoliopsida</taxon>
        <taxon>eudicotyledons</taxon>
        <taxon>Gunneridae</taxon>
        <taxon>Pentapetalae</taxon>
        <taxon>rosids</taxon>
        <taxon>fabids</taxon>
        <taxon>Fabales</taxon>
        <taxon>Fabaceae</taxon>
        <taxon>Papilionoideae</taxon>
        <taxon>50 kb inversion clade</taxon>
        <taxon>NPAAA clade</taxon>
        <taxon>Hologalegina</taxon>
        <taxon>IRL clade</taxon>
        <taxon>Trifolieae</taxon>
        <taxon>Trifolium</taxon>
    </lineage>
</organism>
<evidence type="ECO:0000313" key="2">
    <source>
        <dbReference type="Proteomes" id="UP000265520"/>
    </source>
</evidence>
<keyword evidence="2" id="KW-1185">Reference proteome</keyword>